<protein>
    <submittedName>
        <fullName evidence="1">Uncharacterized protein</fullName>
    </submittedName>
</protein>
<organism evidence="1 2">
    <name type="scientific">Symbiodinium microadriaticum</name>
    <name type="common">Dinoflagellate</name>
    <name type="synonym">Zooxanthella microadriatica</name>
    <dbReference type="NCBI Taxonomy" id="2951"/>
    <lineage>
        <taxon>Eukaryota</taxon>
        <taxon>Sar</taxon>
        <taxon>Alveolata</taxon>
        <taxon>Dinophyceae</taxon>
        <taxon>Suessiales</taxon>
        <taxon>Symbiodiniaceae</taxon>
        <taxon>Symbiodinium</taxon>
    </lineage>
</organism>
<comment type="caution">
    <text evidence="1">The sequence shown here is derived from an EMBL/GenBank/DDBJ whole genome shotgun (WGS) entry which is preliminary data.</text>
</comment>
<reference evidence="1 2" key="1">
    <citation type="submission" date="2016-02" db="EMBL/GenBank/DDBJ databases">
        <title>Genome analysis of coral dinoflagellate symbionts highlights evolutionary adaptations to a symbiotic lifestyle.</title>
        <authorList>
            <person name="Aranda M."/>
            <person name="Li Y."/>
            <person name="Liew Y.J."/>
            <person name="Baumgarten S."/>
            <person name="Simakov O."/>
            <person name="Wilson M."/>
            <person name="Piel J."/>
            <person name="Ashoor H."/>
            <person name="Bougouffa S."/>
            <person name="Bajic V.B."/>
            <person name="Ryu T."/>
            <person name="Ravasi T."/>
            <person name="Bayer T."/>
            <person name="Micklem G."/>
            <person name="Kim H."/>
            <person name="Bhak J."/>
            <person name="Lajeunesse T.C."/>
            <person name="Voolstra C.R."/>
        </authorList>
    </citation>
    <scope>NUCLEOTIDE SEQUENCE [LARGE SCALE GENOMIC DNA]</scope>
    <source>
        <strain evidence="1 2">CCMP2467</strain>
    </source>
</reference>
<name>A0A1Q9F5Z6_SYMMI</name>
<dbReference type="Gene3D" id="1.25.40.20">
    <property type="entry name" value="Ankyrin repeat-containing domain"/>
    <property type="match status" value="1"/>
</dbReference>
<keyword evidence="2" id="KW-1185">Reference proteome</keyword>
<dbReference type="EMBL" id="LSRX01000007">
    <property type="protein sequence ID" value="OLQ15086.1"/>
    <property type="molecule type" value="Genomic_DNA"/>
</dbReference>
<dbReference type="OrthoDB" id="443321at2759"/>
<dbReference type="InterPro" id="IPR036770">
    <property type="entry name" value="Ankyrin_rpt-contain_sf"/>
</dbReference>
<proteinExistence type="predicted"/>
<dbReference type="SUPFAM" id="SSF48403">
    <property type="entry name" value="Ankyrin repeat"/>
    <property type="match status" value="1"/>
</dbReference>
<accession>A0A1Q9F5Z6</accession>
<evidence type="ECO:0000313" key="2">
    <source>
        <dbReference type="Proteomes" id="UP000186817"/>
    </source>
</evidence>
<dbReference type="AlphaFoldDB" id="A0A1Q9F5Z6"/>
<sequence length="447" mass="47397">MLELIVCFRTAYAPLSNDFHPNLADNVDWLLQNSASTFQQRLYRNPGRQVDDSEQRTFRQNLNSLSAKIGVKSLLGGACVVLKQPINQGGVGGGVEVDLDVAVCVWGGVGGGGCVDVDGSGGVGGVVDVDLGVVVVCGGVVWRGGVCGGEGGCGWGLWACMWTWQLWCCGWRCGCGFGCGCLVRVGVGGGVGVDVDVAVVVWVEAYDNIPALRQLLSKNANVNALTEEGTALVAAGSHCHIGAMEFLRNHNATVANAVEGNCIESTLLQVVRAHAMNTEACQQKAESSAGESAAQNYTALWDVLAILQQMSPSSGKACQGEALIEALARLDLSAMEVLLDGVKDADNLTGKPLAAELMMLWSHERNLPEDNFLRAAVLLHKHGMDLEPRRKALLPFVAGDCKVRLVKRLLELGASPKALYMGSNASSRASRCPEAEKEAIRSELLKH</sequence>
<gene>
    <name evidence="1" type="ORF">AK812_SmicGene673</name>
</gene>
<evidence type="ECO:0000313" key="1">
    <source>
        <dbReference type="EMBL" id="OLQ15086.1"/>
    </source>
</evidence>
<dbReference type="Proteomes" id="UP000186817">
    <property type="component" value="Unassembled WGS sequence"/>
</dbReference>